<comment type="caution">
    <text evidence="1">The sequence shown here is derived from an EMBL/GenBank/DDBJ whole genome shotgun (WGS) entry which is preliminary data.</text>
</comment>
<protein>
    <submittedName>
        <fullName evidence="1">Uncharacterized protein</fullName>
    </submittedName>
</protein>
<gene>
    <name evidence="1" type="ORF">GH714_032374</name>
</gene>
<sequence>MGPNNGQPYDPGIVRRGREGDCGDLVGTVCTGGSGGDEEEEDMAGEVFIILVIMVAMMQKLYGDKLRDGEQVK</sequence>
<evidence type="ECO:0000313" key="1">
    <source>
        <dbReference type="EMBL" id="KAF2284908.1"/>
    </source>
</evidence>
<dbReference type="EMBL" id="JAAGAX010000018">
    <property type="protein sequence ID" value="KAF2284908.1"/>
    <property type="molecule type" value="Genomic_DNA"/>
</dbReference>
<organism evidence="1 2">
    <name type="scientific">Hevea brasiliensis</name>
    <name type="common">Para rubber tree</name>
    <name type="synonym">Siphonia brasiliensis</name>
    <dbReference type="NCBI Taxonomy" id="3981"/>
    <lineage>
        <taxon>Eukaryota</taxon>
        <taxon>Viridiplantae</taxon>
        <taxon>Streptophyta</taxon>
        <taxon>Embryophyta</taxon>
        <taxon>Tracheophyta</taxon>
        <taxon>Spermatophyta</taxon>
        <taxon>Magnoliopsida</taxon>
        <taxon>eudicotyledons</taxon>
        <taxon>Gunneridae</taxon>
        <taxon>Pentapetalae</taxon>
        <taxon>rosids</taxon>
        <taxon>fabids</taxon>
        <taxon>Malpighiales</taxon>
        <taxon>Euphorbiaceae</taxon>
        <taxon>Crotonoideae</taxon>
        <taxon>Micrandreae</taxon>
        <taxon>Hevea</taxon>
    </lineage>
</organism>
<reference evidence="1 2" key="1">
    <citation type="journal article" date="2020" name="Mol. Plant">
        <title>The Chromosome-Based Rubber Tree Genome Provides New Insights into Spurge Genome Evolution and Rubber Biosynthesis.</title>
        <authorList>
            <person name="Liu J."/>
            <person name="Shi C."/>
            <person name="Shi C.C."/>
            <person name="Li W."/>
            <person name="Zhang Q.J."/>
            <person name="Zhang Y."/>
            <person name="Li K."/>
            <person name="Lu H.F."/>
            <person name="Shi C."/>
            <person name="Zhu S.T."/>
            <person name="Xiao Z.Y."/>
            <person name="Nan H."/>
            <person name="Yue Y."/>
            <person name="Zhu X.G."/>
            <person name="Wu Y."/>
            <person name="Hong X.N."/>
            <person name="Fan G.Y."/>
            <person name="Tong Y."/>
            <person name="Zhang D."/>
            <person name="Mao C.L."/>
            <person name="Liu Y.L."/>
            <person name="Hao S.J."/>
            <person name="Liu W.Q."/>
            <person name="Lv M.Q."/>
            <person name="Zhang H.B."/>
            <person name="Liu Y."/>
            <person name="Hu-Tang G.R."/>
            <person name="Wang J.P."/>
            <person name="Wang J.H."/>
            <person name="Sun Y.H."/>
            <person name="Ni S.B."/>
            <person name="Chen W.B."/>
            <person name="Zhang X.C."/>
            <person name="Jiao Y.N."/>
            <person name="Eichler E.E."/>
            <person name="Li G.H."/>
            <person name="Liu X."/>
            <person name="Gao L.Z."/>
        </authorList>
    </citation>
    <scope>NUCLEOTIDE SEQUENCE [LARGE SCALE GENOMIC DNA]</scope>
    <source>
        <strain evidence="2">cv. GT1</strain>
        <tissue evidence="1">Leaf</tissue>
    </source>
</reference>
<evidence type="ECO:0000313" key="2">
    <source>
        <dbReference type="Proteomes" id="UP000467840"/>
    </source>
</evidence>
<dbReference type="AlphaFoldDB" id="A0A6A6KA84"/>
<accession>A0A6A6KA84</accession>
<name>A0A6A6KA84_HEVBR</name>
<proteinExistence type="predicted"/>
<keyword evidence="2" id="KW-1185">Reference proteome</keyword>
<dbReference type="Proteomes" id="UP000467840">
    <property type="component" value="Chromosome 12"/>
</dbReference>